<proteinExistence type="predicted"/>
<reference evidence="1 2" key="1">
    <citation type="submission" date="2016-09" db="EMBL/GenBank/DDBJ databases">
        <authorList>
            <person name="Capua I."/>
            <person name="De Benedictis P."/>
            <person name="Joannis T."/>
            <person name="Lombin L.H."/>
            <person name="Cattoli G."/>
        </authorList>
    </citation>
    <scope>NUCLEOTIDE SEQUENCE [LARGE SCALE GENOMIC DNA]</scope>
    <source>
        <strain evidence="1 2">IMI 309357</strain>
    </source>
</reference>
<keyword evidence="2" id="KW-1185">Reference proteome</keyword>
<evidence type="ECO:0000313" key="1">
    <source>
        <dbReference type="EMBL" id="OHE96190.1"/>
    </source>
</evidence>
<dbReference type="EMBL" id="MJBS01000073">
    <property type="protein sequence ID" value="OHE96190.1"/>
    <property type="molecule type" value="Genomic_DNA"/>
</dbReference>
<sequence length="180" mass="19693">MSIIRPLIGSRFSQRQERGPVVNATLPADGRQICTNNTAAITIFLLAKQFNESINFSLSESGPAQLKPCRLSGIRHQPASLPGNRDATLALQPRRRSESRTNASMPHQTLAFAVVCQPLWSGRVVPSGLDLVCLRQRDGDCTNSLCKNLALAYIVHKAGYPSDLDRNVLDITWTLPTAVT</sequence>
<comment type="caution">
    <text evidence="1">The sequence shown here is derived from an EMBL/GenBank/DDBJ whole genome shotgun (WGS) entry which is preliminary data.</text>
</comment>
<protein>
    <submittedName>
        <fullName evidence="1">Uncharacterized protein</fullName>
    </submittedName>
</protein>
<dbReference type="RefSeq" id="XP_022473351.1">
    <property type="nucleotide sequence ID" value="XM_022620197.1"/>
</dbReference>
<dbReference type="GeneID" id="34561707"/>
<dbReference type="AlphaFoldDB" id="A0A1G4B433"/>
<evidence type="ECO:0000313" key="2">
    <source>
        <dbReference type="Proteomes" id="UP000176998"/>
    </source>
</evidence>
<dbReference type="Proteomes" id="UP000176998">
    <property type="component" value="Unassembled WGS sequence"/>
</dbReference>
<gene>
    <name evidence="1" type="ORF">CORC01_08567</name>
</gene>
<accession>A0A1G4B433</accession>
<name>A0A1G4B433_9PEZI</name>
<organism evidence="1 2">
    <name type="scientific">Colletotrichum orchidophilum</name>
    <dbReference type="NCBI Taxonomy" id="1209926"/>
    <lineage>
        <taxon>Eukaryota</taxon>
        <taxon>Fungi</taxon>
        <taxon>Dikarya</taxon>
        <taxon>Ascomycota</taxon>
        <taxon>Pezizomycotina</taxon>
        <taxon>Sordariomycetes</taxon>
        <taxon>Hypocreomycetidae</taxon>
        <taxon>Glomerellales</taxon>
        <taxon>Glomerellaceae</taxon>
        <taxon>Colletotrichum</taxon>
    </lineage>
</organism>